<proteinExistence type="predicted"/>
<evidence type="ECO:0000313" key="3">
    <source>
        <dbReference type="Proteomes" id="UP000008922"/>
    </source>
</evidence>
<evidence type="ECO:0008006" key="4">
    <source>
        <dbReference type="Google" id="ProtNLM"/>
    </source>
</evidence>
<protein>
    <recommendedName>
        <fullName evidence="4">26 kDa periplasmic immunogenic protein</fullName>
    </recommendedName>
</protein>
<dbReference type="Proteomes" id="UP000008922">
    <property type="component" value="Chromosome"/>
</dbReference>
<dbReference type="Pfam" id="PF04402">
    <property type="entry name" value="SIMPL"/>
    <property type="match status" value="1"/>
</dbReference>
<dbReference type="OrthoDB" id="9785192at2"/>
<dbReference type="Gene3D" id="3.30.110.170">
    <property type="entry name" value="Protein of unknown function (DUF541), domain 1"/>
    <property type="match status" value="1"/>
</dbReference>
<dbReference type="InterPro" id="IPR007497">
    <property type="entry name" value="SIMPL/DUF541"/>
</dbReference>
<dbReference type="RefSeq" id="WP_013561415.1">
    <property type="nucleotide sequence ID" value="NC_014960.1"/>
</dbReference>
<dbReference type="HOGENOM" id="CLU_080344_4_1_0"/>
<dbReference type="KEGG" id="atm:ANT_30480"/>
<feature type="signal peptide" evidence="1">
    <location>
        <begin position="1"/>
        <end position="28"/>
    </location>
</feature>
<dbReference type="InterPro" id="IPR052022">
    <property type="entry name" value="26kDa_periplasmic_antigen"/>
</dbReference>
<keyword evidence="1" id="KW-0732">Signal</keyword>
<dbReference type="STRING" id="926569.ANT_30480"/>
<sequence length="241" mass="25334">MNFKRLSLFIVLLVMVALTACQATPVLAGGGGAQPQVRTLSVNGNGKVYLTPDVAYINIGVQSQSESVSDALNENSRKAQAIANALKEMGVAEKDIQTSAFNIFPQQQYDPEGKMTGILYVVDNTVNVTVRDLTVLGKLLDAAVRAGANNIYGITFDVVDKSKAITEARQLAAEDARRQAEELAGAAGVKLARVQSISSYVSSGPAPLYDAKGGAAAVGQVPISAGQMVISVDVNITYEIE</sequence>
<feature type="chain" id="PRO_5003228101" description="26 kDa periplasmic immunogenic protein" evidence="1">
    <location>
        <begin position="29"/>
        <end position="241"/>
    </location>
</feature>
<dbReference type="AlphaFoldDB" id="E8N2S4"/>
<keyword evidence="3" id="KW-1185">Reference proteome</keyword>
<name>E8N2S4_ANATU</name>
<organism evidence="2 3">
    <name type="scientific">Anaerolinea thermophila (strain DSM 14523 / JCM 11388 / NBRC 100420 / UNI-1)</name>
    <dbReference type="NCBI Taxonomy" id="926569"/>
    <lineage>
        <taxon>Bacteria</taxon>
        <taxon>Bacillati</taxon>
        <taxon>Chloroflexota</taxon>
        <taxon>Anaerolineae</taxon>
        <taxon>Anaerolineales</taxon>
        <taxon>Anaerolineaceae</taxon>
        <taxon>Anaerolinea</taxon>
    </lineage>
</organism>
<reference evidence="2 3" key="1">
    <citation type="submission" date="2010-12" db="EMBL/GenBank/DDBJ databases">
        <title>Whole genome sequence of Anaerolinea thermophila UNI-1.</title>
        <authorList>
            <person name="Narita-Yamada S."/>
            <person name="Kishi E."/>
            <person name="Watanabe Y."/>
            <person name="Takasaki K."/>
            <person name="Ankai A."/>
            <person name="Oguchi A."/>
            <person name="Fukui S."/>
            <person name="Takahashi M."/>
            <person name="Yashiro I."/>
            <person name="Hosoyama A."/>
            <person name="Sekiguchi Y."/>
            <person name="Hanada S."/>
            <person name="Fujita N."/>
        </authorList>
    </citation>
    <scope>NUCLEOTIDE SEQUENCE [LARGE SCALE GENOMIC DNA]</scope>
    <source>
        <strain evidence="3">DSM 14523 / JCM 11388 / NBRC 100420 / UNI-1</strain>
    </source>
</reference>
<dbReference type="GO" id="GO:0006974">
    <property type="term" value="P:DNA damage response"/>
    <property type="evidence" value="ECO:0007669"/>
    <property type="project" value="TreeGrafter"/>
</dbReference>
<dbReference type="EMBL" id="AP012029">
    <property type="protein sequence ID" value="BAJ65074.1"/>
    <property type="molecule type" value="Genomic_DNA"/>
</dbReference>
<evidence type="ECO:0000256" key="1">
    <source>
        <dbReference type="SAM" id="SignalP"/>
    </source>
</evidence>
<dbReference type="eggNOG" id="COG2968">
    <property type="taxonomic scope" value="Bacteria"/>
</dbReference>
<evidence type="ECO:0000313" key="2">
    <source>
        <dbReference type="EMBL" id="BAJ65074.1"/>
    </source>
</evidence>
<dbReference type="PANTHER" id="PTHR34387:SF1">
    <property type="entry name" value="PERIPLASMIC IMMUNOGENIC PROTEIN"/>
    <property type="match status" value="1"/>
</dbReference>
<dbReference type="InParanoid" id="E8N2S4"/>
<dbReference type="PROSITE" id="PS51257">
    <property type="entry name" value="PROKAR_LIPOPROTEIN"/>
    <property type="match status" value="1"/>
</dbReference>
<gene>
    <name evidence="2" type="ordered locus">ANT_30480</name>
</gene>
<accession>E8N2S4</accession>
<dbReference type="Gene3D" id="3.30.70.2970">
    <property type="entry name" value="Protein of unknown function (DUF541), domain 2"/>
    <property type="match status" value="1"/>
</dbReference>
<dbReference type="PANTHER" id="PTHR34387">
    <property type="entry name" value="SLR1258 PROTEIN"/>
    <property type="match status" value="1"/>
</dbReference>